<organism evidence="2 3">
    <name type="scientific">Rubricella aquisinus</name>
    <dbReference type="NCBI Taxonomy" id="2028108"/>
    <lineage>
        <taxon>Bacteria</taxon>
        <taxon>Pseudomonadati</taxon>
        <taxon>Pseudomonadota</taxon>
        <taxon>Alphaproteobacteria</taxon>
        <taxon>Rhodobacterales</taxon>
        <taxon>Paracoccaceae</taxon>
        <taxon>Rubricella</taxon>
    </lineage>
</organism>
<feature type="region of interest" description="Disordered" evidence="1">
    <location>
        <begin position="1"/>
        <end position="22"/>
    </location>
</feature>
<dbReference type="AlphaFoldDB" id="A0A840WNY5"/>
<sequence length="96" mass="10677">MKVNTATVRSFDSLPASQQAGMLPNDRQFRRFVAVRLGLTRSRDVEVSATAAAEYIRRTCGVESRRSLNSNPTAVATFQAMRTDFDAWAGRIAQPR</sequence>
<name>A0A840WNY5_9RHOB</name>
<evidence type="ECO:0000313" key="3">
    <source>
        <dbReference type="Proteomes" id="UP000553766"/>
    </source>
</evidence>
<evidence type="ECO:0000256" key="1">
    <source>
        <dbReference type="SAM" id="MobiDB-lite"/>
    </source>
</evidence>
<dbReference type="Proteomes" id="UP000553766">
    <property type="component" value="Unassembled WGS sequence"/>
</dbReference>
<feature type="compositionally biased region" description="Polar residues" evidence="1">
    <location>
        <begin position="1"/>
        <end position="20"/>
    </location>
</feature>
<accession>A0A840WNY5</accession>
<gene>
    <name evidence="2" type="ORF">FHS89_001813</name>
</gene>
<proteinExistence type="predicted"/>
<evidence type="ECO:0000313" key="2">
    <source>
        <dbReference type="EMBL" id="MBB5515793.1"/>
    </source>
</evidence>
<keyword evidence="3" id="KW-1185">Reference proteome</keyword>
<reference evidence="2 3" key="1">
    <citation type="submission" date="2020-08" db="EMBL/GenBank/DDBJ databases">
        <title>Genomic Encyclopedia of Type Strains, Phase IV (KMG-IV): sequencing the most valuable type-strain genomes for metagenomic binning, comparative biology and taxonomic classification.</title>
        <authorList>
            <person name="Goeker M."/>
        </authorList>
    </citation>
    <scope>NUCLEOTIDE SEQUENCE [LARGE SCALE GENOMIC DNA]</scope>
    <source>
        <strain evidence="2 3">DSM 103377</strain>
    </source>
</reference>
<protein>
    <submittedName>
        <fullName evidence="2">Uncharacterized protein</fullName>
    </submittedName>
</protein>
<comment type="caution">
    <text evidence="2">The sequence shown here is derived from an EMBL/GenBank/DDBJ whole genome shotgun (WGS) entry which is preliminary data.</text>
</comment>
<dbReference type="EMBL" id="JACIJS010000005">
    <property type="protein sequence ID" value="MBB5515793.1"/>
    <property type="molecule type" value="Genomic_DNA"/>
</dbReference>